<keyword evidence="3" id="KW-1185">Reference proteome</keyword>
<name>A0AAE0XT86_9GAST</name>
<accession>A0AAE0XT86</accession>
<dbReference type="Proteomes" id="UP001283361">
    <property type="component" value="Unassembled WGS sequence"/>
</dbReference>
<evidence type="ECO:0000313" key="3">
    <source>
        <dbReference type="Proteomes" id="UP001283361"/>
    </source>
</evidence>
<gene>
    <name evidence="2" type="ORF">RRG08_067266</name>
</gene>
<protein>
    <submittedName>
        <fullName evidence="2">Uncharacterized protein</fullName>
    </submittedName>
</protein>
<feature type="region of interest" description="Disordered" evidence="1">
    <location>
        <begin position="21"/>
        <end position="40"/>
    </location>
</feature>
<comment type="caution">
    <text evidence="2">The sequence shown here is derived from an EMBL/GenBank/DDBJ whole genome shotgun (WGS) entry which is preliminary data.</text>
</comment>
<sequence length="204" mass="22791">MLRRLRPLPIESQCLNCAARDTPTSTETKRRKQGKKGGIRARYRRRDFRTPLPAIVTGDSDHSMVHMIARYKSVLKSCKPVKKIVTSKTHQNIEDRCGCFECTDWGVFLEPCDNLTELRGKGCLIVRIVNAVLLAEKARIQVKASYQCEEVEALCIPEAHSDLVVGNVPGARNPDDPDMTAMVGAVTTRAQARQEVRHKPLTAP</sequence>
<reference evidence="2" key="1">
    <citation type="journal article" date="2023" name="G3 (Bethesda)">
        <title>A reference genome for the long-term kleptoplast-retaining sea slug Elysia crispata morphotype clarki.</title>
        <authorList>
            <person name="Eastman K.E."/>
            <person name="Pendleton A.L."/>
            <person name="Shaikh M.A."/>
            <person name="Suttiyut T."/>
            <person name="Ogas R."/>
            <person name="Tomko P."/>
            <person name="Gavelis G."/>
            <person name="Widhalm J.R."/>
            <person name="Wisecaver J.H."/>
        </authorList>
    </citation>
    <scope>NUCLEOTIDE SEQUENCE</scope>
    <source>
        <strain evidence="2">ECLA1</strain>
    </source>
</reference>
<feature type="compositionally biased region" description="Basic residues" evidence="1">
    <location>
        <begin position="29"/>
        <end position="40"/>
    </location>
</feature>
<dbReference type="EMBL" id="JAWDGP010007640">
    <property type="protein sequence ID" value="KAK3710269.1"/>
    <property type="molecule type" value="Genomic_DNA"/>
</dbReference>
<dbReference type="AlphaFoldDB" id="A0AAE0XT86"/>
<proteinExistence type="predicted"/>
<organism evidence="2 3">
    <name type="scientific">Elysia crispata</name>
    <name type="common">lettuce slug</name>
    <dbReference type="NCBI Taxonomy" id="231223"/>
    <lineage>
        <taxon>Eukaryota</taxon>
        <taxon>Metazoa</taxon>
        <taxon>Spiralia</taxon>
        <taxon>Lophotrochozoa</taxon>
        <taxon>Mollusca</taxon>
        <taxon>Gastropoda</taxon>
        <taxon>Heterobranchia</taxon>
        <taxon>Euthyneura</taxon>
        <taxon>Panpulmonata</taxon>
        <taxon>Sacoglossa</taxon>
        <taxon>Placobranchoidea</taxon>
        <taxon>Plakobranchidae</taxon>
        <taxon>Elysia</taxon>
    </lineage>
</organism>
<evidence type="ECO:0000313" key="2">
    <source>
        <dbReference type="EMBL" id="KAK3710269.1"/>
    </source>
</evidence>
<evidence type="ECO:0000256" key="1">
    <source>
        <dbReference type="SAM" id="MobiDB-lite"/>
    </source>
</evidence>